<organism evidence="2 3">
    <name type="scientific">Gemmata massiliana</name>
    <dbReference type="NCBI Taxonomy" id="1210884"/>
    <lineage>
        <taxon>Bacteria</taxon>
        <taxon>Pseudomonadati</taxon>
        <taxon>Planctomycetota</taxon>
        <taxon>Planctomycetia</taxon>
        <taxon>Gemmatales</taxon>
        <taxon>Gemmataceae</taxon>
        <taxon>Gemmata</taxon>
    </lineage>
</organism>
<dbReference type="Gene3D" id="3.20.20.100">
    <property type="entry name" value="NADP-dependent oxidoreductase domain"/>
    <property type="match status" value="1"/>
</dbReference>
<dbReference type="InterPro" id="IPR011989">
    <property type="entry name" value="ARM-like"/>
</dbReference>
<dbReference type="InterPro" id="IPR053135">
    <property type="entry name" value="AKR2_Oxidoreductase"/>
</dbReference>
<dbReference type="SUPFAM" id="SSF48371">
    <property type="entry name" value="ARM repeat"/>
    <property type="match status" value="2"/>
</dbReference>
<dbReference type="Gene3D" id="1.25.10.10">
    <property type="entry name" value="Leucine-rich Repeat Variant"/>
    <property type="match status" value="2"/>
</dbReference>
<dbReference type="KEGG" id="gms:SOIL9_32930"/>
<dbReference type="InterPro" id="IPR016024">
    <property type="entry name" value="ARM-type_fold"/>
</dbReference>
<dbReference type="PANTHER" id="PTHR43312:SF1">
    <property type="entry name" value="NADP-DEPENDENT OXIDOREDUCTASE DOMAIN-CONTAINING PROTEIN"/>
    <property type="match status" value="1"/>
</dbReference>
<dbReference type="Pfam" id="PF00248">
    <property type="entry name" value="Aldo_ket_red"/>
    <property type="match status" value="1"/>
</dbReference>
<dbReference type="Proteomes" id="UP000464178">
    <property type="component" value="Chromosome"/>
</dbReference>
<dbReference type="EMBL" id="LR593886">
    <property type="protein sequence ID" value="VTR94421.1"/>
    <property type="molecule type" value="Genomic_DNA"/>
</dbReference>
<sequence>MRVPNDHPLARTYTLLDPDLNTAAAESFRGTTEVTEREGLVELLLNRETSATAASAAVRSLEADDSPIARDAIVRALNSPHPSIRILAAGEAVRRKMIPDTSRELVRLLTTDPFWQVRRATVNALAEGAQRELLIPASNDPHWRVRYALGQWLEEWGRDPGNRERVLGLLLTPTPHATRLRDYLLYSWTGEVPAERTANDPQSWCPFWDWDPAVLARNLELLGGAGRRDALNTLIRLVNHPDERVRAWVILALREDGTPEQWEGAIGSLGDPREDTAPVLDALTRGVELDRIEEIAKFILCRPSALPPVLETLPGYSQTIAQAWAAAQAGEAFPAEDIRAELERLKSDILPSSPYVAPPFAPDHPHARAASLTPDRAKELVETPTLETSWFVLSRAAKMCRVPVWKLAPETPWKPPATPRVAAEPLTLPPITLVRPRQIGPGGPIVSPLGVSGHYGLPVEGYVRAAEEGANLFFWEPNYATLTRFMTRLAPSDRRGVHMLVGTFEADPAKIRKDVERALRNMKLERLSIFLIFWTQSWRRITPDVREELEALKRDGLVQVFGLSTHNRGIARDAILEGWNPVMVRHSAAHRKAETEVFPFAQERGTSIFTFNNTCYGRLLDPSFRPSDCFRYTLNTPGVSACFTAPSTMEYLEENLDALRNPELPDDVRERLLKRGEWMYREDTIFRKTVRAEV</sequence>
<dbReference type="RefSeq" id="WP_162668959.1">
    <property type="nucleotide sequence ID" value="NZ_LR593886.1"/>
</dbReference>
<evidence type="ECO:0000313" key="2">
    <source>
        <dbReference type="EMBL" id="VTR94421.1"/>
    </source>
</evidence>
<accession>A0A6P2CZK8</accession>
<name>A0A6P2CZK8_9BACT</name>
<dbReference type="AlphaFoldDB" id="A0A6P2CZK8"/>
<protein>
    <recommendedName>
        <fullName evidence="1">NADP-dependent oxidoreductase domain-containing protein</fullName>
    </recommendedName>
</protein>
<proteinExistence type="predicted"/>
<dbReference type="SUPFAM" id="SSF51430">
    <property type="entry name" value="NAD(P)-linked oxidoreductase"/>
    <property type="match status" value="1"/>
</dbReference>
<keyword evidence="3" id="KW-1185">Reference proteome</keyword>
<evidence type="ECO:0000259" key="1">
    <source>
        <dbReference type="Pfam" id="PF00248"/>
    </source>
</evidence>
<dbReference type="PANTHER" id="PTHR43312">
    <property type="entry name" value="D-THREO-ALDOSE 1-DEHYDROGENASE"/>
    <property type="match status" value="1"/>
</dbReference>
<gene>
    <name evidence="2" type="ORF">SOIL9_32930</name>
</gene>
<reference evidence="2 3" key="1">
    <citation type="submission" date="2019-05" db="EMBL/GenBank/DDBJ databases">
        <authorList>
            <consortium name="Science for Life Laboratories"/>
        </authorList>
    </citation>
    <scope>NUCLEOTIDE SEQUENCE [LARGE SCALE GENOMIC DNA]</scope>
    <source>
        <strain evidence="2">Soil9</strain>
    </source>
</reference>
<feature type="domain" description="NADP-dependent oxidoreductase" evidence="1">
    <location>
        <begin position="507"/>
        <end position="608"/>
    </location>
</feature>
<dbReference type="InterPro" id="IPR036812">
    <property type="entry name" value="NAD(P)_OxRdtase_dom_sf"/>
</dbReference>
<evidence type="ECO:0000313" key="3">
    <source>
        <dbReference type="Proteomes" id="UP000464178"/>
    </source>
</evidence>
<dbReference type="Pfam" id="PF13646">
    <property type="entry name" value="HEAT_2"/>
    <property type="match status" value="2"/>
</dbReference>
<dbReference type="InterPro" id="IPR023210">
    <property type="entry name" value="NADP_OxRdtase_dom"/>
</dbReference>